<protein>
    <recommendedName>
        <fullName evidence="3">Apea-like HEPN domain-containing protein</fullName>
    </recommendedName>
</protein>
<comment type="caution">
    <text evidence="1">The sequence shown here is derived from an EMBL/GenBank/DDBJ whole genome shotgun (WGS) entry which is preliminary data.</text>
</comment>
<dbReference type="AlphaFoldDB" id="A0A7Y5AUR9"/>
<accession>A0A7Y5AUR9</accession>
<dbReference type="EMBL" id="JABSOD010000027">
    <property type="protein sequence ID" value="NRQ44345.1"/>
    <property type="molecule type" value="Genomic_DNA"/>
</dbReference>
<name>A0A7Y5AUR9_9GAMM</name>
<gene>
    <name evidence="1" type="ORF">HRH59_17550</name>
</gene>
<keyword evidence="2" id="KW-1185">Reference proteome</keyword>
<organism evidence="1 2">
    <name type="scientific">Rheinheimera lutimaris</name>
    <dbReference type="NCBI Taxonomy" id="2740584"/>
    <lineage>
        <taxon>Bacteria</taxon>
        <taxon>Pseudomonadati</taxon>
        <taxon>Pseudomonadota</taxon>
        <taxon>Gammaproteobacteria</taxon>
        <taxon>Chromatiales</taxon>
        <taxon>Chromatiaceae</taxon>
        <taxon>Rheinheimera</taxon>
    </lineage>
</organism>
<proteinExistence type="predicted"/>
<evidence type="ECO:0000313" key="1">
    <source>
        <dbReference type="EMBL" id="NRQ44345.1"/>
    </source>
</evidence>
<evidence type="ECO:0008006" key="3">
    <source>
        <dbReference type="Google" id="ProtNLM"/>
    </source>
</evidence>
<sequence>MSYLGEKVKNTICFGFYPHHLDIENERFSVKTLPDHKYAVEHVLSDSNVINDWIYPGKAFEKNFINGVKKELPYSTRVFGLPKTHVLTLHDGASHEELDFVVWCISFFTGMRLTTTEAGFVDATPIKPGKLVDFVLNRCTLEDAIELVLSYVKNARGQPRALKRVAAIIHSLFLSQYPHSLAFERFQYLYMALDTCYKLLSVKEPIDSSKPNSHAQRIEWMCTKFNIPVPTWAKVDSPKKASQISVVRNDAMHEALFFDEPLGFAVYGGNVRTGTQSSTLLQMQALACRLIIAALGRPEISYVSTPVDTRGIYPLRLI</sequence>
<dbReference type="Proteomes" id="UP000523161">
    <property type="component" value="Unassembled WGS sequence"/>
</dbReference>
<reference evidence="1 2" key="1">
    <citation type="submission" date="2020-06" db="EMBL/GenBank/DDBJ databases">
        <title>Rheinheimera sp. nov., a marine bacterium isolated from coastal.</title>
        <authorList>
            <person name="Yu Q."/>
            <person name="Qi Y."/>
            <person name="Pu J."/>
        </authorList>
    </citation>
    <scope>NUCLEOTIDE SEQUENCE [LARGE SCALE GENOMIC DNA]</scope>
    <source>
        <strain evidence="1 2">YQF-2</strain>
    </source>
</reference>
<evidence type="ECO:0000313" key="2">
    <source>
        <dbReference type="Proteomes" id="UP000523161"/>
    </source>
</evidence>